<proteinExistence type="predicted"/>
<name>A0A1D6LS41_MAIZE</name>
<dbReference type="InParanoid" id="A0A1D6LS41"/>
<gene>
    <name evidence="1" type="ORF">ZEAMMB73_Zm00001d036837</name>
</gene>
<reference evidence="1" key="1">
    <citation type="submission" date="2015-12" db="EMBL/GenBank/DDBJ databases">
        <title>Update maize B73 reference genome by single molecule sequencing technologies.</title>
        <authorList>
            <consortium name="Maize Genome Sequencing Project"/>
            <person name="Ware D."/>
        </authorList>
    </citation>
    <scope>NUCLEOTIDE SEQUENCE</scope>
    <source>
        <tissue evidence="1">Seedling</tissue>
    </source>
</reference>
<organism evidence="1">
    <name type="scientific">Zea mays</name>
    <name type="common">Maize</name>
    <dbReference type="NCBI Taxonomy" id="4577"/>
    <lineage>
        <taxon>Eukaryota</taxon>
        <taxon>Viridiplantae</taxon>
        <taxon>Streptophyta</taxon>
        <taxon>Embryophyta</taxon>
        <taxon>Tracheophyta</taxon>
        <taxon>Spermatophyta</taxon>
        <taxon>Magnoliopsida</taxon>
        <taxon>Liliopsida</taxon>
        <taxon>Poales</taxon>
        <taxon>Poaceae</taxon>
        <taxon>PACMAD clade</taxon>
        <taxon>Panicoideae</taxon>
        <taxon>Andropogonodae</taxon>
        <taxon>Andropogoneae</taxon>
        <taxon>Tripsacinae</taxon>
        <taxon>Zea</taxon>
    </lineage>
</organism>
<dbReference type="AlphaFoldDB" id="A0A1D6LS41"/>
<sequence length="336" mass="38231">MNRLIEDIDNDLPFLTHDRVRKLMRSGLLPLYFSKTCGLSIPDTDFIEENLGVLPELDLLVFRSLNMSRSESEIDNCYKSFVKLFKALVGKYAARDAIFKLPKSLYLHLKYLELSIVKDYRVIYGTSLFPKLLISIMYCEVHRLLREQCPARGLGAAANAIMVTIEEKIFNFMKSCSTNTLLISYSGAHGERAKKHIVGSEDRGDEALTSEVSDDTKDLKASNVPLKVRNFMGNKELSVKGKRTTAEGNVEIVTGDELTTTLLDVVNTIQRTTTGYDQIRSAKKKVMSHVKQMRMCQIRLLKLLQEKVMHKDLEIDLEDPDSMSQLKINDRSIHNF</sequence>
<protein>
    <submittedName>
        <fullName evidence="1">Uncharacterized protein</fullName>
    </submittedName>
</protein>
<dbReference type="EMBL" id="CM000782">
    <property type="protein sequence ID" value="AQK82269.1"/>
    <property type="molecule type" value="Genomic_DNA"/>
</dbReference>
<accession>A0A1D6LS41</accession>
<evidence type="ECO:0000313" key="1">
    <source>
        <dbReference type="EMBL" id="AQK82269.1"/>
    </source>
</evidence>